<comment type="caution">
    <text evidence="1">The sequence shown here is derived from an EMBL/GenBank/DDBJ whole genome shotgun (WGS) entry which is preliminary data.</text>
</comment>
<dbReference type="Proteomes" id="UP000785613">
    <property type="component" value="Unassembled WGS sequence"/>
</dbReference>
<dbReference type="EMBL" id="VUYU01000005">
    <property type="protein sequence ID" value="NHZ33739.1"/>
    <property type="molecule type" value="Genomic_DNA"/>
</dbReference>
<name>A0ABX0LQJ5_9BURK</name>
<proteinExistence type="predicted"/>
<protein>
    <recommendedName>
        <fullName evidence="3">DAC domain-containing protein</fullName>
    </recommendedName>
</protein>
<reference evidence="1 2" key="1">
    <citation type="submission" date="2019-09" db="EMBL/GenBank/DDBJ databases">
        <title>Taxonomy of Antarctic Massilia spp.: description of Massilia rubra sp. nov., Massilia aquatica sp. nov., Massilia mucilaginosa sp. nov., Massilia frigida sp. nov. isolated from streams, lakes and regoliths.</title>
        <authorList>
            <person name="Holochova P."/>
            <person name="Sedlacek I."/>
            <person name="Kralova S."/>
            <person name="Maslanova I."/>
            <person name="Busse H.-J."/>
            <person name="Stankova E."/>
            <person name="Vrbovska V."/>
            <person name="Kovarovic V."/>
            <person name="Bartak M."/>
            <person name="Svec P."/>
            <person name="Pantucek R."/>
        </authorList>
    </citation>
    <scope>NUCLEOTIDE SEQUENCE [LARGE SCALE GENOMIC DNA]</scope>
    <source>
        <strain evidence="1 2">CCM 8692</strain>
    </source>
</reference>
<sequence length="345" mass="37848">MAVNITFRTQLLGGVAEFCHSSKLPFLANSLHLVELVVLLARYMEEGVKLVPKVYLTDDMTLLSAMLPGGERMKIGTTTRDVDGLKTAIKKCAPLAAGGWMIYIEDLADTIEYGVFKDSGNPIAVLVDQVLMIENNSFSVVKVFQVADDCVEIRSNQGAFHYVFLNHRKEDTAPPLQFLDELVLAIVASTQADVREAAHGYLTRLLFEALRKSHGCIIAVTDLGEPPVFLAEDGVIFDEPIDFPALINEFKKDPAQQSRLESKGYLLQGMLNSDGIILFDSRGRLLGYNCFVKLEPEATAAAGVVQGGARRRAFRSLSGKVGNDLRAAFMQSQDGWSEFKGSEHG</sequence>
<accession>A0ABX0LQJ5</accession>
<keyword evidence="2" id="KW-1185">Reference proteome</keyword>
<evidence type="ECO:0000313" key="2">
    <source>
        <dbReference type="Proteomes" id="UP000785613"/>
    </source>
</evidence>
<gene>
    <name evidence="1" type="ORF">F0185_09065</name>
</gene>
<organism evidence="1 2">
    <name type="scientific">Massilia rubra</name>
    <dbReference type="NCBI Taxonomy" id="2607910"/>
    <lineage>
        <taxon>Bacteria</taxon>
        <taxon>Pseudomonadati</taxon>
        <taxon>Pseudomonadota</taxon>
        <taxon>Betaproteobacteria</taxon>
        <taxon>Burkholderiales</taxon>
        <taxon>Oxalobacteraceae</taxon>
        <taxon>Telluria group</taxon>
        <taxon>Massilia</taxon>
    </lineage>
</organism>
<evidence type="ECO:0000313" key="1">
    <source>
        <dbReference type="EMBL" id="NHZ33739.1"/>
    </source>
</evidence>
<dbReference type="RefSeq" id="WP_167223642.1">
    <property type="nucleotide sequence ID" value="NZ_VUYU01000005.1"/>
</dbReference>
<evidence type="ECO:0008006" key="3">
    <source>
        <dbReference type="Google" id="ProtNLM"/>
    </source>
</evidence>